<accession>A0A2K1ILU5</accession>
<reference evidence="1 3" key="1">
    <citation type="journal article" date="2008" name="Science">
        <title>The Physcomitrella genome reveals evolutionary insights into the conquest of land by plants.</title>
        <authorList>
            <person name="Rensing S."/>
            <person name="Lang D."/>
            <person name="Zimmer A."/>
            <person name="Terry A."/>
            <person name="Salamov A."/>
            <person name="Shapiro H."/>
            <person name="Nishiyama T."/>
            <person name="Perroud P.-F."/>
            <person name="Lindquist E."/>
            <person name="Kamisugi Y."/>
            <person name="Tanahashi T."/>
            <person name="Sakakibara K."/>
            <person name="Fujita T."/>
            <person name="Oishi K."/>
            <person name="Shin-I T."/>
            <person name="Kuroki Y."/>
            <person name="Toyoda A."/>
            <person name="Suzuki Y."/>
            <person name="Hashimoto A."/>
            <person name="Yamaguchi K."/>
            <person name="Sugano A."/>
            <person name="Kohara Y."/>
            <person name="Fujiyama A."/>
            <person name="Anterola A."/>
            <person name="Aoki S."/>
            <person name="Ashton N."/>
            <person name="Barbazuk W.B."/>
            <person name="Barker E."/>
            <person name="Bennetzen J."/>
            <person name="Bezanilla M."/>
            <person name="Blankenship R."/>
            <person name="Cho S.H."/>
            <person name="Dutcher S."/>
            <person name="Estelle M."/>
            <person name="Fawcett J.A."/>
            <person name="Gundlach H."/>
            <person name="Hanada K."/>
            <person name="Heyl A."/>
            <person name="Hicks K.A."/>
            <person name="Hugh J."/>
            <person name="Lohr M."/>
            <person name="Mayer K."/>
            <person name="Melkozernov A."/>
            <person name="Murata T."/>
            <person name="Nelson D."/>
            <person name="Pils B."/>
            <person name="Prigge M."/>
            <person name="Reiss B."/>
            <person name="Renner T."/>
            <person name="Rombauts S."/>
            <person name="Rushton P."/>
            <person name="Sanderfoot A."/>
            <person name="Schween G."/>
            <person name="Shiu S.-H."/>
            <person name="Stueber K."/>
            <person name="Theodoulou F.L."/>
            <person name="Tu H."/>
            <person name="Van de Peer Y."/>
            <person name="Verrier P.J."/>
            <person name="Waters E."/>
            <person name="Wood A."/>
            <person name="Yang L."/>
            <person name="Cove D."/>
            <person name="Cuming A."/>
            <person name="Hasebe M."/>
            <person name="Lucas S."/>
            <person name="Mishler D.B."/>
            <person name="Reski R."/>
            <person name="Grigoriev I."/>
            <person name="Quatrano R.S."/>
            <person name="Boore J.L."/>
        </authorList>
    </citation>
    <scope>NUCLEOTIDE SEQUENCE [LARGE SCALE GENOMIC DNA]</scope>
    <source>
        <strain evidence="2 3">cv. Gransden 2004</strain>
    </source>
</reference>
<dbReference type="EMBL" id="ABEU02000022">
    <property type="protein sequence ID" value="PNR30252.1"/>
    <property type="molecule type" value="Genomic_DNA"/>
</dbReference>
<sequence length="106" mass="11070">MTSSGLAGSTTRVTVLCRAIRSIPALPSISSQKRVAYAAAAASWSPLPGGVLRCHRRGVSCAEAVDFPSCVYTPRSSFAAGEFSATLGEPSFSNRFAKQVKLSSSK</sequence>
<dbReference type="EnsemblPlants" id="Pp3c22_1519V3.1">
    <property type="protein sequence ID" value="PAC:32904189.CDS.1"/>
    <property type="gene ID" value="Pp3c22_1519"/>
</dbReference>
<reference evidence="2" key="3">
    <citation type="submission" date="2020-12" db="UniProtKB">
        <authorList>
            <consortium name="EnsemblPlants"/>
        </authorList>
    </citation>
    <scope>IDENTIFICATION</scope>
</reference>
<evidence type="ECO:0000313" key="2">
    <source>
        <dbReference type="EnsemblPlants" id="PAC:32904189.CDS.1"/>
    </source>
</evidence>
<evidence type="ECO:0000313" key="3">
    <source>
        <dbReference type="Proteomes" id="UP000006727"/>
    </source>
</evidence>
<proteinExistence type="predicted"/>
<protein>
    <submittedName>
        <fullName evidence="1 2">Uncharacterized protein</fullName>
    </submittedName>
</protein>
<gene>
    <name evidence="1" type="ORF">PHYPA_026568</name>
</gene>
<reference evidence="1 3" key="2">
    <citation type="journal article" date="2018" name="Plant J.">
        <title>The Physcomitrella patens chromosome-scale assembly reveals moss genome structure and evolution.</title>
        <authorList>
            <person name="Lang D."/>
            <person name="Ullrich K.K."/>
            <person name="Murat F."/>
            <person name="Fuchs J."/>
            <person name="Jenkins J."/>
            <person name="Haas F.B."/>
            <person name="Piednoel M."/>
            <person name="Gundlach H."/>
            <person name="Van Bel M."/>
            <person name="Meyberg R."/>
            <person name="Vives C."/>
            <person name="Morata J."/>
            <person name="Symeonidi A."/>
            <person name="Hiss M."/>
            <person name="Muchero W."/>
            <person name="Kamisugi Y."/>
            <person name="Saleh O."/>
            <person name="Blanc G."/>
            <person name="Decker E.L."/>
            <person name="van Gessel N."/>
            <person name="Grimwood J."/>
            <person name="Hayes R.D."/>
            <person name="Graham S.W."/>
            <person name="Gunter L.E."/>
            <person name="McDaniel S.F."/>
            <person name="Hoernstein S.N.W."/>
            <person name="Larsson A."/>
            <person name="Li F.W."/>
            <person name="Perroud P.F."/>
            <person name="Phillips J."/>
            <person name="Ranjan P."/>
            <person name="Rokshar D.S."/>
            <person name="Rothfels C.J."/>
            <person name="Schneider L."/>
            <person name="Shu S."/>
            <person name="Stevenson D.W."/>
            <person name="Thummler F."/>
            <person name="Tillich M."/>
            <person name="Villarreal Aguilar J.C."/>
            <person name="Widiez T."/>
            <person name="Wong G.K."/>
            <person name="Wymore A."/>
            <person name="Zhang Y."/>
            <person name="Zimmer A.D."/>
            <person name="Quatrano R.S."/>
            <person name="Mayer K.F.X."/>
            <person name="Goodstein D."/>
            <person name="Casacuberta J.M."/>
            <person name="Vandepoele K."/>
            <person name="Reski R."/>
            <person name="Cuming A.C."/>
            <person name="Tuskan G.A."/>
            <person name="Maumus F."/>
            <person name="Salse J."/>
            <person name="Schmutz J."/>
            <person name="Rensing S.A."/>
        </authorList>
    </citation>
    <scope>NUCLEOTIDE SEQUENCE [LARGE SCALE GENOMIC DNA]</scope>
    <source>
        <strain evidence="2 3">cv. Gransden 2004</strain>
    </source>
</reference>
<dbReference type="Proteomes" id="UP000006727">
    <property type="component" value="Chromosome 22"/>
</dbReference>
<name>A0A2K1ILU5_PHYPA</name>
<dbReference type="InParanoid" id="A0A2K1ILU5"/>
<organism evidence="1">
    <name type="scientific">Physcomitrium patens</name>
    <name type="common">Spreading-leaved earth moss</name>
    <name type="synonym">Physcomitrella patens</name>
    <dbReference type="NCBI Taxonomy" id="3218"/>
    <lineage>
        <taxon>Eukaryota</taxon>
        <taxon>Viridiplantae</taxon>
        <taxon>Streptophyta</taxon>
        <taxon>Embryophyta</taxon>
        <taxon>Bryophyta</taxon>
        <taxon>Bryophytina</taxon>
        <taxon>Bryopsida</taxon>
        <taxon>Funariidae</taxon>
        <taxon>Funariales</taxon>
        <taxon>Funariaceae</taxon>
        <taxon>Physcomitrium</taxon>
    </lineage>
</organism>
<evidence type="ECO:0000313" key="1">
    <source>
        <dbReference type="EMBL" id="PNR30252.1"/>
    </source>
</evidence>
<dbReference type="AlphaFoldDB" id="A0A2K1ILU5"/>
<keyword evidence="3" id="KW-1185">Reference proteome</keyword>
<dbReference type="Gramene" id="Pp3c22_1519V3.1">
    <property type="protein sequence ID" value="PAC:32904189.CDS.1"/>
    <property type="gene ID" value="Pp3c22_1519"/>
</dbReference>